<dbReference type="RefSeq" id="WP_115670029.1">
    <property type="nucleotide sequence ID" value="NZ_UEYP01000004.1"/>
</dbReference>
<sequence length="427" mass="46654">MTSFHSAFVLIGFNLGLIWLIMAAPLGTRTISVRRQTDRRPEELWDMTRPAGGLADWHPAVSSVRPIKGRPDRLELCYRDPDRSGRPIVRMLAIDRTGVTADGEFSCELRIVADSALDAGFWSGYREVRRIGPADQGAVIAIEQTDCYRGLGFLFYRYLMLHREMAALERHLGGRRAKANGWLEHPLSQAALATLSTLMLWPLFGLDGNGLMISVFLTLVIICHELGHMVAFRAFGHRNTRMIFVPLLGGIAIGGRPYASRFEVATCALMGAGVSAFAVPILIAAHRAAADGLLAPQVAGPLLVFLLILSAFNLLNLLPMHRFDGGQVLRQLFAGQAMRALATFTVTSAIAWTGWRIGFSSTTVIAGLSVFTLMSLIPTRSAKPRLELEPMMQQQRLLTGFGLCAALTIHVGGVIHACDRLFAPAPL</sequence>
<keyword evidence="7" id="KW-0472">Membrane</keyword>
<evidence type="ECO:0000256" key="3">
    <source>
        <dbReference type="ARBA" id="ARBA00022670"/>
    </source>
</evidence>
<reference evidence="9" key="1">
    <citation type="submission" date="2018-07" db="EMBL/GenBank/DDBJ databases">
        <authorList>
            <person name="Peiro R."/>
            <person name="Begona"/>
            <person name="Cbmso G."/>
            <person name="Lopez M."/>
            <person name="Gonzalez S."/>
        </authorList>
    </citation>
    <scope>NUCLEOTIDE SEQUENCE [LARGE SCALE GENOMIC DNA]</scope>
</reference>
<gene>
    <name evidence="8" type="ORF">RHIZ70_3064</name>
</gene>
<dbReference type="PANTHER" id="PTHR39188">
    <property type="entry name" value="MEMBRANE-ASSOCIATED ZINC METALLOPROTEASE M50B"/>
    <property type="match status" value="1"/>
</dbReference>
<evidence type="ECO:0000256" key="7">
    <source>
        <dbReference type="SAM" id="Phobius"/>
    </source>
</evidence>
<keyword evidence="9" id="KW-1185">Reference proteome</keyword>
<keyword evidence="6" id="KW-0482">Metalloprotease</keyword>
<keyword evidence="7" id="KW-0812">Transmembrane</keyword>
<comment type="similarity">
    <text evidence="2">Belongs to the peptidase M50B family.</text>
</comment>
<evidence type="ECO:0000256" key="2">
    <source>
        <dbReference type="ARBA" id="ARBA00007931"/>
    </source>
</evidence>
<comment type="cofactor">
    <cofactor evidence="1">
        <name>Zn(2+)</name>
        <dbReference type="ChEBI" id="CHEBI:29105"/>
    </cofactor>
</comment>
<dbReference type="GO" id="GO:0008237">
    <property type="term" value="F:metallopeptidase activity"/>
    <property type="evidence" value="ECO:0007669"/>
    <property type="project" value="UniProtKB-KW"/>
</dbReference>
<evidence type="ECO:0000256" key="5">
    <source>
        <dbReference type="ARBA" id="ARBA00022833"/>
    </source>
</evidence>
<dbReference type="AlphaFoldDB" id="A0A376AHT8"/>
<dbReference type="EMBL" id="UEYP01000004">
    <property type="protein sequence ID" value="SSC67356.1"/>
    <property type="molecule type" value="Genomic_DNA"/>
</dbReference>
<keyword evidence="3" id="KW-0645">Protease</keyword>
<name>A0A376AHT8_9HYPH</name>
<dbReference type="PANTHER" id="PTHR39188:SF3">
    <property type="entry name" value="STAGE IV SPORULATION PROTEIN FB"/>
    <property type="match status" value="1"/>
</dbReference>
<feature type="transmembrane region" description="Helical" evidence="7">
    <location>
        <begin position="332"/>
        <end position="351"/>
    </location>
</feature>
<feature type="transmembrane region" description="Helical" evidence="7">
    <location>
        <begin position="357"/>
        <end position="377"/>
    </location>
</feature>
<evidence type="ECO:0000256" key="1">
    <source>
        <dbReference type="ARBA" id="ARBA00001947"/>
    </source>
</evidence>
<feature type="transmembrane region" description="Helical" evidence="7">
    <location>
        <begin position="264"/>
        <end position="286"/>
    </location>
</feature>
<feature type="transmembrane region" description="Helical" evidence="7">
    <location>
        <begin position="210"/>
        <end position="232"/>
    </location>
</feature>
<dbReference type="GO" id="GO:0006508">
    <property type="term" value="P:proteolysis"/>
    <property type="evidence" value="ECO:0007669"/>
    <property type="project" value="UniProtKB-KW"/>
</dbReference>
<dbReference type="Proteomes" id="UP000254764">
    <property type="component" value="Unassembled WGS sequence"/>
</dbReference>
<evidence type="ECO:0000313" key="9">
    <source>
        <dbReference type="Proteomes" id="UP000254764"/>
    </source>
</evidence>
<evidence type="ECO:0000256" key="4">
    <source>
        <dbReference type="ARBA" id="ARBA00022801"/>
    </source>
</evidence>
<evidence type="ECO:0000313" key="8">
    <source>
        <dbReference type="EMBL" id="SSC67356.1"/>
    </source>
</evidence>
<keyword evidence="7" id="KW-1133">Transmembrane helix</keyword>
<organism evidence="8 9">
    <name type="scientific">Ciceribacter selenitireducens ATCC BAA-1503</name>
    <dbReference type="NCBI Taxonomy" id="1336235"/>
    <lineage>
        <taxon>Bacteria</taxon>
        <taxon>Pseudomonadati</taxon>
        <taxon>Pseudomonadota</taxon>
        <taxon>Alphaproteobacteria</taxon>
        <taxon>Hyphomicrobiales</taxon>
        <taxon>Rhizobiaceae</taxon>
        <taxon>Ciceribacter</taxon>
    </lineage>
</organism>
<dbReference type="OrthoDB" id="7866850at2"/>
<keyword evidence="5" id="KW-0862">Zinc</keyword>
<dbReference type="STRING" id="1336235.GCA_000518785_00180"/>
<feature type="transmembrane region" description="Helical" evidence="7">
    <location>
        <begin position="298"/>
        <end position="320"/>
    </location>
</feature>
<feature type="transmembrane region" description="Helical" evidence="7">
    <location>
        <begin position="397"/>
        <end position="417"/>
    </location>
</feature>
<accession>A0A376AHT8</accession>
<evidence type="ECO:0000256" key="6">
    <source>
        <dbReference type="ARBA" id="ARBA00023049"/>
    </source>
</evidence>
<feature type="transmembrane region" description="Helical" evidence="7">
    <location>
        <begin position="6"/>
        <end position="26"/>
    </location>
</feature>
<keyword evidence="4" id="KW-0378">Hydrolase</keyword>
<proteinExistence type="inferred from homology"/>
<protein>
    <recommendedName>
        <fullName evidence="10">Peptidase M50 domain-containing protein</fullName>
    </recommendedName>
</protein>
<dbReference type="SUPFAM" id="SSF55961">
    <property type="entry name" value="Bet v1-like"/>
    <property type="match status" value="1"/>
</dbReference>
<evidence type="ECO:0008006" key="10">
    <source>
        <dbReference type="Google" id="ProtNLM"/>
    </source>
</evidence>